<accession>A0ABS5HWW1</accession>
<reference evidence="1 2" key="1">
    <citation type="journal article" date="2021" name="Arch. Microbiol.">
        <title>Thalassobius aquimarinus sp. nov., isolated from the Sea of Japan seashore.</title>
        <authorList>
            <person name="Kurilenko V.V."/>
            <person name="Romanenko L.A."/>
            <person name="Chernysheva N.Y."/>
            <person name="Velansky P.V."/>
            <person name="Tekutyeva L.A."/>
            <person name="Isaeva M.P."/>
            <person name="Mikhailov V.V."/>
        </authorList>
    </citation>
    <scope>NUCLEOTIDE SEQUENCE [LARGE SCALE GENOMIC DNA]</scope>
    <source>
        <strain evidence="1 2">KMM 8518</strain>
    </source>
</reference>
<dbReference type="Proteomes" id="UP001195941">
    <property type="component" value="Unassembled WGS sequence"/>
</dbReference>
<evidence type="ECO:0000313" key="1">
    <source>
        <dbReference type="EMBL" id="MBR9653454.1"/>
    </source>
</evidence>
<name>A0ABS5HWW1_9RHOB</name>
<evidence type="ECO:0000313" key="2">
    <source>
        <dbReference type="Proteomes" id="UP001195941"/>
    </source>
</evidence>
<organism evidence="1 2">
    <name type="scientific">Thalassovita aquimarina</name>
    <dbReference type="NCBI Taxonomy" id="2785917"/>
    <lineage>
        <taxon>Bacteria</taxon>
        <taxon>Pseudomonadati</taxon>
        <taxon>Pseudomonadota</taxon>
        <taxon>Alphaproteobacteria</taxon>
        <taxon>Rhodobacterales</taxon>
        <taxon>Roseobacteraceae</taxon>
        <taxon>Thalassovita</taxon>
    </lineage>
</organism>
<keyword evidence="2" id="KW-1185">Reference proteome</keyword>
<sequence length="291" mass="32807">MQIALHAGAHNTDEDRLPKCLLKNAEDFAQNGIAVPPPSTYRRLIRDTLNAMGTGNPAPDARDLLLGAILGGDAPDRLVLSNENFFSVPKMAINKGVFYPGAEDKLARFCELFEGDEVELFLAIRDPASFLPAVFAQSPDTEFLDFMNGADPRDLRWSELIQRLRARAPSVRFTIWCNEDTPLIWAQLIREIAGLEHNTKIIGGFDLLSEIMSKEGMKRFRAYLKEHPDMNEIQKRRVIAAFLDKFVIEDEVEEEVDLPGWSEDLVDELSDIYDEDVFAISRLPGVTMIEP</sequence>
<dbReference type="EMBL" id="JADMKU010000031">
    <property type="protein sequence ID" value="MBR9653454.1"/>
    <property type="molecule type" value="Genomic_DNA"/>
</dbReference>
<comment type="caution">
    <text evidence="1">The sequence shown here is derived from an EMBL/GenBank/DDBJ whole genome shotgun (WGS) entry which is preliminary data.</text>
</comment>
<proteinExistence type="predicted"/>
<protein>
    <submittedName>
        <fullName evidence="1">Uncharacterized protein</fullName>
    </submittedName>
</protein>
<dbReference type="RefSeq" id="WP_212703075.1">
    <property type="nucleotide sequence ID" value="NZ_JADMKU010000031.1"/>
</dbReference>
<gene>
    <name evidence="1" type="ORF">IT775_20250</name>
</gene>